<dbReference type="AlphaFoldDB" id="A0A2P6S0J4"/>
<sequence>MFNHRLEILLKVRRRASRSRSSRQQNVKVPGLISGQPYHCPEHKMSPCQIELCYKII</sequence>
<comment type="caution">
    <text evidence="1">The sequence shown here is derived from an EMBL/GenBank/DDBJ whole genome shotgun (WGS) entry which is preliminary data.</text>
</comment>
<reference evidence="1 2" key="1">
    <citation type="journal article" date="2018" name="Nat. Genet.">
        <title>The Rosa genome provides new insights in the design of modern roses.</title>
        <authorList>
            <person name="Bendahmane M."/>
        </authorList>
    </citation>
    <scope>NUCLEOTIDE SEQUENCE [LARGE SCALE GENOMIC DNA]</scope>
    <source>
        <strain evidence="2">cv. Old Blush</strain>
    </source>
</reference>
<keyword evidence="2" id="KW-1185">Reference proteome</keyword>
<dbReference type="Proteomes" id="UP000238479">
    <property type="component" value="Chromosome 2"/>
</dbReference>
<evidence type="ECO:0000313" key="1">
    <source>
        <dbReference type="EMBL" id="PRQ52191.1"/>
    </source>
</evidence>
<proteinExistence type="predicted"/>
<name>A0A2P6S0J4_ROSCH</name>
<dbReference type="EMBL" id="PDCK01000040">
    <property type="protein sequence ID" value="PRQ52191.1"/>
    <property type="molecule type" value="Genomic_DNA"/>
</dbReference>
<accession>A0A2P6S0J4</accession>
<evidence type="ECO:0000313" key="2">
    <source>
        <dbReference type="Proteomes" id="UP000238479"/>
    </source>
</evidence>
<gene>
    <name evidence="1" type="ORF">RchiOBHm_Chr2g0152771</name>
</gene>
<dbReference type="Gramene" id="PRQ52191">
    <property type="protein sequence ID" value="PRQ52191"/>
    <property type="gene ID" value="RchiOBHm_Chr2g0152771"/>
</dbReference>
<organism evidence="1 2">
    <name type="scientific">Rosa chinensis</name>
    <name type="common">China rose</name>
    <dbReference type="NCBI Taxonomy" id="74649"/>
    <lineage>
        <taxon>Eukaryota</taxon>
        <taxon>Viridiplantae</taxon>
        <taxon>Streptophyta</taxon>
        <taxon>Embryophyta</taxon>
        <taxon>Tracheophyta</taxon>
        <taxon>Spermatophyta</taxon>
        <taxon>Magnoliopsida</taxon>
        <taxon>eudicotyledons</taxon>
        <taxon>Gunneridae</taxon>
        <taxon>Pentapetalae</taxon>
        <taxon>rosids</taxon>
        <taxon>fabids</taxon>
        <taxon>Rosales</taxon>
        <taxon>Rosaceae</taxon>
        <taxon>Rosoideae</taxon>
        <taxon>Rosoideae incertae sedis</taxon>
        <taxon>Rosa</taxon>
    </lineage>
</organism>
<protein>
    <submittedName>
        <fullName evidence="1">Uncharacterized protein</fullName>
    </submittedName>
</protein>